<dbReference type="PANTHER" id="PTHR45695">
    <property type="entry name" value="LEUCOKININ RECEPTOR-RELATED"/>
    <property type="match status" value="1"/>
</dbReference>
<comment type="similarity">
    <text evidence="2 9">Belongs to the G-protein coupled receptor 1 family.</text>
</comment>
<comment type="caution">
    <text evidence="12">The sequence shown here is derived from an EMBL/GenBank/DDBJ whole genome shotgun (WGS) entry which is preliminary data.</text>
</comment>
<protein>
    <recommendedName>
        <fullName evidence="11">G-protein coupled receptors family 1 profile domain-containing protein</fullName>
    </recommendedName>
</protein>
<evidence type="ECO:0000256" key="2">
    <source>
        <dbReference type="ARBA" id="ARBA00010663"/>
    </source>
</evidence>
<feature type="transmembrane region" description="Helical" evidence="10">
    <location>
        <begin position="223"/>
        <end position="247"/>
    </location>
</feature>
<evidence type="ECO:0000256" key="6">
    <source>
        <dbReference type="ARBA" id="ARBA00023136"/>
    </source>
</evidence>
<accession>A0AAD9K238</accession>
<dbReference type="SUPFAM" id="SSF81321">
    <property type="entry name" value="Family A G protein-coupled receptor-like"/>
    <property type="match status" value="1"/>
</dbReference>
<dbReference type="CDD" id="cd14993">
    <property type="entry name" value="7tmA_CCKR-like"/>
    <property type="match status" value="1"/>
</dbReference>
<evidence type="ECO:0000256" key="3">
    <source>
        <dbReference type="ARBA" id="ARBA00022692"/>
    </source>
</evidence>
<reference evidence="12" key="1">
    <citation type="journal article" date="2023" name="Mol. Biol. Evol.">
        <title>Third-Generation Sequencing Reveals the Adaptive Role of the Epigenome in Three Deep-Sea Polychaetes.</title>
        <authorList>
            <person name="Perez M."/>
            <person name="Aroh O."/>
            <person name="Sun Y."/>
            <person name="Lan Y."/>
            <person name="Juniper S.K."/>
            <person name="Young C.R."/>
            <person name="Angers B."/>
            <person name="Qian P.Y."/>
        </authorList>
    </citation>
    <scope>NUCLEOTIDE SEQUENCE</scope>
    <source>
        <strain evidence="12">P08H-3</strain>
    </source>
</reference>
<evidence type="ECO:0000256" key="9">
    <source>
        <dbReference type="RuleBase" id="RU000688"/>
    </source>
</evidence>
<evidence type="ECO:0000256" key="5">
    <source>
        <dbReference type="ARBA" id="ARBA00023040"/>
    </source>
</evidence>
<evidence type="ECO:0000313" key="13">
    <source>
        <dbReference type="Proteomes" id="UP001208570"/>
    </source>
</evidence>
<keyword evidence="8 9" id="KW-0807">Transducer</keyword>
<proteinExistence type="inferred from homology"/>
<evidence type="ECO:0000256" key="8">
    <source>
        <dbReference type="ARBA" id="ARBA00023224"/>
    </source>
</evidence>
<dbReference type="SMART" id="SM01381">
    <property type="entry name" value="7TM_GPCR_Srsx"/>
    <property type="match status" value="1"/>
</dbReference>
<keyword evidence="3 9" id="KW-0812">Transmembrane</keyword>
<keyword evidence="13" id="KW-1185">Reference proteome</keyword>
<dbReference type="PROSITE" id="PS00237">
    <property type="entry name" value="G_PROTEIN_RECEP_F1_1"/>
    <property type="match status" value="1"/>
</dbReference>
<feature type="transmembrane region" description="Helical" evidence="10">
    <location>
        <begin position="172"/>
        <end position="192"/>
    </location>
</feature>
<evidence type="ECO:0000256" key="10">
    <source>
        <dbReference type="SAM" id="Phobius"/>
    </source>
</evidence>
<dbReference type="PROSITE" id="PS50262">
    <property type="entry name" value="G_PROTEIN_RECEP_F1_2"/>
    <property type="match status" value="1"/>
</dbReference>
<evidence type="ECO:0000256" key="4">
    <source>
        <dbReference type="ARBA" id="ARBA00022989"/>
    </source>
</evidence>
<dbReference type="InterPro" id="IPR000611">
    <property type="entry name" value="NPY_rcpt"/>
</dbReference>
<dbReference type="EMBL" id="JAODUP010000079">
    <property type="protein sequence ID" value="KAK2163486.1"/>
    <property type="molecule type" value="Genomic_DNA"/>
</dbReference>
<evidence type="ECO:0000259" key="11">
    <source>
        <dbReference type="PROSITE" id="PS50262"/>
    </source>
</evidence>
<keyword evidence="5 9" id="KW-0297">G-protein coupled receptor</keyword>
<feature type="domain" description="G-protein coupled receptors family 1 profile" evidence="11">
    <location>
        <begin position="72"/>
        <end position="329"/>
    </location>
</feature>
<feature type="transmembrane region" description="Helical" evidence="10">
    <location>
        <begin position="133"/>
        <end position="151"/>
    </location>
</feature>
<feature type="transmembrane region" description="Helical" evidence="10">
    <location>
        <begin position="93"/>
        <end position="113"/>
    </location>
</feature>
<dbReference type="GO" id="GO:0004983">
    <property type="term" value="F:neuropeptide Y receptor activity"/>
    <property type="evidence" value="ECO:0007669"/>
    <property type="project" value="InterPro"/>
</dbReference>
<keyword evidence="7 9" id="KW-0675">Receptor</keyword>
<dbReference type="InterPro" id="IPR000276">
    <property type="entry name" value="GPCR_Rhodpsn"/>
</dbReference>
<feature type="transmembrane region" description="Helical" evidence="10">
    <location>
        <begin position="278"/>
        <end position="299"/>
    </location>
</feature>
<evidence type="ECO:0000256" key="7">
    <source>
        <dbReference type="ARBA" id="ARBA00023170"/>
    </source>
</evidence>
<feature type="transmembrane region" description="Helical" evidence="10">
    <location>
        <begin position="305"/>
        <end position="332"/>
    </location>
</feature>
<dbReference type="Proteomes" id="UP001208570">
    <property type="component" value="Unassembled WGS sequence"/>
</dbReference>
<dbReference type="PRINTS" id="PR00237">
    <property type="entry name" value="GPCRRHODOPSN"/>
</dbReference>
<feature type="transmembrane region" description="Helical" evidence="10">
    <location>
        <begin position="56"/>
        <end position="81"/>
    </location>
</feature>
<dbReference type="Pfam" id="PF00001">
    <property type="entry name" value="7tm_1"/>
    <property type="match status" value="1"/>
</dbReference>
<keyword evidence="6 10" id="KW-0472">Membrane</keyword>
<dbReference type="GO" id="GO:0005886">
    <property type="term" value="C:plasma membrane"/>
    <property type="evidence" value="ECO:0007669"/>
    <property type="project" value="TreeGrafter"/>
</dbReference>
<dbReference type="Gene3D" id="1.20.1070.10">
    <property type="entry name" value="Rhodopsin 7-helix transmembrane proteins"/>
    <property type="match status" value="1"/>
</dbReference>
<evidence type="ECO:0000313" key="12">
    <source>
        <dbReference type="EMBL" id="KAK2163486.1"/>
    </source>
</evidence>
<organism evidence="12 13">
    <name type="scientific">Paralvinella palmiformis</name>
    <dbReference type="NCBI Taxonomy" id="53620"/>
    <lineage>
        <taxon>Eukaryota</taxon>
        <taxon>Metazoa</taxon>
        <taxon>Spiralia</taxon>
        <taxon>Lophotrochozoa</taxon>
        <taxon>Annelida</taxon>
        <taxon>Polychaeta</taxon>
        <taxon>Sedentaria</taxon>
        <taxon>Canalipalpata</taxon>
        <taxon>Terebellida</taxon>
        <taxon>Terebelliformia</taxon>
        <taxon>Alvinellidae</taxon>
        <taxon>Paralvinella</taxon>
    </lineage>
</organism>
<evidence type="ECO:0000256" key="1">
    <source>
        <dbReference type="ARBA" id="ARBA00004141"/>
    </source>
</evidence>
<dbReference type="InterPro" id="IPR017452">
    <property type="entry name" value="GPCR_Rhodpsn_7TM"/>
</dbReference>
<gene>
    <name evidence="12" type="ORF">LSH36_79g11052</name>
</gene>
<dbReference type="AlphaFoldDB" id="A0AAD9K238"/>
<comment type="subcellular location">
    <subcellularLocation>
        <location evidence="1">Membrane</location>
        <topology evidence="1">Multi-pass membrane protein</topology>
    </subcellularLocation>
</comment>
<keyword evidence="4 10" id="KW-1133">Transmembrane helix</keyword>
<dbReference type="PRINTS" id="PR01012">
    <property type="entry name" value="NRPEPTIDEYR"/>
</dbReference>
<sequence length="363" mass="41496">MDQRNDLLELTYLMELAPCNISDGDTSMYNFSQSTAHAMIIEYRDRMLTIQEPTTIALLCLYIPTFLFALGGNMLVVYVVFRNPHMRRVKNLFLVNLAIADIAVTLVCIPMVAGQTVFRIWVYGEFMCKVSGYMQALAVTCSIFTLTALSMDRYIAIKCPMSLRRISGHCQAIRMLLAIWLLSGLFACPILFIRRVYTVEFSCFDIEISYCIERWPRSEDRQIYSILVMVITYALPLTVVGVCYGLIGRALCSDEFHRKTSDSSATIMLGRKRVARMLIALIVVFVVCWLPYNACSLVLDLRPEFIGSLILPFTMWLGHAHSAVNPVLYWFLNKSFQHCMRKVLQCSGQRRNGRRESPSPQYV</sequence>
<dbReference type="PANTHER" id="PTHR45695:SF9">
    <property type="entry name" value="LEUCOKININ RECEPTOR"/>
    <property type="match status" value="1"/>
</dbReference>
<name>A0AAD9K238_9ANNE</name>